<organism evidence="1 2">
    <name type="scientific">Oryza sativa subsp. japonica</name>
    <name type="common">Rice</name>
    <dbReference type="NCBI Taxonomy" id="39947"/>
    <lineage>
        <taxon>Eukaryota</taxon>
        <taxon>Viridiplantae</taxon>
        <taxon>Streptophyta</taxon>
        <taxon>Embryophyta</taxon>
        <taxon>Tracheophyta</taxon>
        <taxon>Spermatophyta</taxon>
        <taxon>Magnoliopsida</taxon>
        <taxon>Liliopsida</taxon>
        <taxon>Poales</taxon>
        <taxon>Poaceae</taxon>
        <taxon>BOP clade</taxon>
        <taxon>Oryzoideae</taxon>
        <taxon>Oryzeae</taxon>
        <taxon>Oryzinae</taxon>
        <taxon>Oryza</taxon>
        <taxon>Oryza sativa</taxon>
    </lineage>
</organism>
<reference evidence="2" key="2">
    <citation type="journal article" date="2008" name="Nucleic Acids Res.">
        <title>The rice annotation project database (RAP-DB): 2008 update.</title>
        <authorList>
            <consortium name="The rice annotation project (RAP)"/>
        </authorList>
    </citation>
    <scope>GENOME REANNOTATION</scope>
    <source>
        <strain evidence="2">cv. Nipponbare</strain>
    </source>
</reference>
<protein>
    <submittedName>
        <fullName evidence="1">Uncharacterized protein</fullName>
    </submittedName>
</protein>
<accession>Q8W2S5</accession>
<gene>
    <name evidence="1" type="primary">OSJNBb0089F16.12</name>
</gene>
<evidence type="ECO:0000313" key="1">
    <source>
        <dbReference type="EMBL" id="AAL58157.1"/>
    </source>
</evidence>
<reference evidence="2" key="1">
    <citation type="journal article" date="2005" name="Nature">
        <title>The map-based sequence of the rice genome.</title>
        <authorList>
            <consortium name="International rice genome sequencing project (IRGSP)"/>
            <person name="Matsumoto T."/>
            <person name="Wu J."/>
            <person name="Kanamori H."/>
            <person name="Katayose Y."/>
            <person name="Fujisawa M."/>
            <person name="Namiki N."/>
            <person name="Mizuno H."/>
            <person name="Yamamoto K."/>
            <person name="Antonio B.A."/>
            <person name="Baba T."/>
            <person name="Sakata K."/>
            <person name="Nagamura Y."/>
            <person name="Aoki H."/>
            <person name="Arikawa K."/>
            <person name="Arita K."/>
            <person name="Bito T."/>
            <person name="Chiden Y."/>
            <person name="Fujitsuka N."/>
            <person name="Fukunaka R."/>
            <person name="Hamada M."/>
            <person name="Harada C."/>
            <person name="Hayashi A."/>
            <person name="Hijishita S."/>
            <person name="Honda M."/>
            <person name="Hosokawa S."/>
            <person name="Ichikawa Y."/>
            <person name="Idonuma A."/>
            <person name="Iijima M."/>
            <person name="Ikeda M."/>
            <person name="Ikeno M."/>
            <person name="Ito K."/>
            <person name="Ito S."/>
            <person name="Ito T."/>
            <person name="Ito Y."/>
            <person name="Ito Y."/>
            <person name="Iwabuchi A."/>
            <person name="Kamiya K."/>
            <person name="Karasawa W."/>
            <person name="Kurita K."/>
            <person name="Katagiri S."/>
            <person name="Kikuta A."/>
            <person name="Kobayashi H."/>
            <person name="Kobayashi N."/>
            <person name="Machita K."/>
            <person name="Maehara T."/>
            <person name="Masukawa M."/>
            <person name="Mizubayashi T."/>
            <person name="Mukai Y."/>
            <person name="Nagasaki H."/>
            <person name="Nagata Y."/>
            <person name="Naito S."/>
            <person name="Nakashima M."/>
            <person name="Nakama Y."/>
            <person name="Nakamichi Y."/>
            <person name="Nakamura M."/>
            <person name="Meguro A."/>
            <person name="Negishi M."/>
            <person name="Ohta I."/>
            <person name="Ohta T."/>
            <person name="Okamoto M."/>
            <person name="Ono N."/>
            <person name="Saji S."/>
            <person name="Sakaguchi M."/>
            <person name="Sakai K."/>
            <person name="Shibata M."/>
            <person name="Shimokawa T."/>
            <person name="Song J."/>
            <person name="Takazaki Y."/>
            <person name="Terasawa K."/>
            <person name="Tsugane M."/>
            <person name="Tsuji K."/>
            <person name="Ueda S."/>
            <person name="Waki K."/>
            <person name="Yamagata H."/>
            <person name="Yamamoto M."/>
            <person name="Yamamoto S."/>
            <person name="Yamane H."/>
            <person name="Yoshiki S."/>
            <person name="Yoshihara R."/>
            <person name="Yukawa K."/>
            <person name="Zhong H."/>
            <person name="Yano M."/>
            <person name="Yuan Q."/>
            <person name="Ouyang S."/>
            <person name="Liu J."/>
            <person name="Jones K.M."/>
            <person name="Gansberger K."/>
            <person name="Moffat K."/>
            <person name="Hill J."/>
            <person name="Bera J."/>
            <person name="Fadrosh D."/>
            <person name="Jin S."/>
            <person name="Johri S."/>
            <person name="Kim M."/>
            <person name="Overton L."/>
            <person name="Reardon M."/>
            <person name="Tsitrin T."/>
            <person name="Vuong H."/>
            <person name="Weaver B."/>
            <person name="Ciecko A."/>
            <person name="Tallon L."/>
            <person name="Jackson J."/>
            <person name="Pai G."/>
            <person name="Aken S.V."/>
            <person name="Utterback T."/>
            <person name="Reidmuller S."/>
            <person name="Feldblyum T."/>
            <person name="Hsiao J."/>
            <person name="Zismann V."/>
            <person name="Iobst S."/>
            <person name="de Vazeille A.R."/>
            <person name="Buell C.R."/>
            <person name="Ying K."/>
            <person name="Li Y."/>
            <person name="Lu T."/>
            <person name="Huang Y."/>
            <person name="Zhao Q."/>
            <person name="Feng Q."/>
            <person name="Zhang L."/>
            <person name="Zhu J."/>
            <person name="Weng Q."/>
            <person name="Mu J."/>
            <person name="Lu Y."/>
            <person name="Fan D."/>
            <person name="Liu Y."/>
            <person name="Guan J."/>
            <person name="Zhang Y."/>
            <person name="Yu S."/>
            <person name="Liu X."/>
            <person name="Zhang Y."/>
            <person name="Hong G."/>
            <person name="Han B."/>
            <person name="Choisne N."/>
            <person name="Demange N."/>
            <person name="Orjeda G."/>
            <person name="Samain S."/>
            <person name="Cattolico L."/>
            <person name="Pelletier E."/>
            <person name="Couloux A."/>
            <person name="Segurens B."/>
            <person name="Wincker P."/>
            <person name="D'Hont A."/>
            <person name="Scarpelli C."/>
            <person name="Weissenbach J."/>
            <person name="Salanoubat M."/>
            <person name="Quetier F."/>
            <person name="Yu Y."/>
            <person name="Kim H.R."/>
            <person name="Rambo T."/>
            <person name="Currie J."/>
            <person name="Collura K."/>
            <person name="Luo M."/>
            <person name="Yang T."/>
            <person name="Ammiraju J.S.S."/>
            <person name="Engler F."/>
            <person name="Soderlund C."/>
            <person name="Wing R.A."/>
            <person name="Palmer L.E."/>
            <person name="de la Bastide M."/>
            <person name="Spiegel L."/>
            <person name="Nascimento L."/>
            <person name="Zutavern T."/>
            <person name="O'Shaughnessy A."/>
            <person name="Dike S."/>
            <person name="Dedhia N."/>
            <person name="Preston R."/>
            <person name="Balija V."/>
            <person name="McCombie W.R."/>
            <person name="Chow T."/>
            <person name="Chen H."/>
            <person name="Chung M."/>
            <person name="Chen C."/>
            <person name="Shaw J."/>
            <person name="Wu H."/>
            <person name="Hsiao K."/>
            <person name="Chao Y."/>
            <person name="Chu M."/>
            <person name="Cheng C."/>
            <person name="Hour A."/>
            <person name="Lee P."/>
            <person name="Lin S."/>
            <person name="Lin Y."/>
            <person name="Liou J."/>
            <person name="Liu S."/>
            <person name="Hsing Y."/>
            <person name="Raghuvanshi S."/>
            <person name="Mohanty A."/>
            <person name="Bharti A.K."/>
            <person name="Gaur A."/>
            <person name="Gupta V."/>
            <person name="Kumar D."/>
            <person name="Ravi V."/>
            <person name="Vij S."/>
            <person name="Kapur A."/>
            <person name="Khurana P."/>
            <person name="Khurana P."/>
            <person name="Khurana J.P."/>
            <person name="Tyagi A.K."/>
            <person name="Gaikwad K."/>
            <person name="Singh A."/>
            <person name="Dalal V."/>
            <person name="Srivastava S."/>
            <person name="Dixit A."/>
            <person name="Pal A.K."/>
            <person name="Ghazi I.A."/>
            <person name="Yadav M."/>
            <person name="Pandit A."/>
            <person name="Bhargava A."/>
            <person name="Sureshbabu K."/>
            <person name="Batra K."/>
            <person name="Sharma T.R."/>
            <person name="Mohapatra T."/>
            <person name="Singh N.K."/>
            <person name="Messing J."/>
            <person name="Nelson A.B."/>
            <person name="Fuks G."/>
            <person name="Kavchok S."/>
            <person name="Keizer G."/>
            <person name="Linton E."/>
            <person name="Llaca V."/>
            <person name="Song R."/>
            <person name="Tanyolac B."/>
            <person name="Young S."/>
            <person name="Ho-Il K."/>
            <person name="Hahn J.H."/>
            <person name="Sangsakoo G."/>
            <person name="Vanavichit A."/>
            <person name="de Mattos Luiz.A.T."/>
            <person name="Zimmer P.D."/>
            <person name="Malone G."/>
            <person name="Dellagostin O."/>
            <person name="de Oliveira A.C."/>
            <person name="Bevan M."/>
            <person name="Bancroft I."/>
            <person name="Minx P."/>
            <person name="Cordum H."/>
            <person name="Wilson R."/>
            <person name="Cheng Z."/>
            <person name="Jin W."/>
            <person name="Jiang J."/>
            <person name="Leong S.A."/>
            <person name="Iwama H."/>
            <person name="Gojobori T."/>
            <person name="Itoh T."/>
            <person name="Niimura Y."/>
            <person name="Fujii Y."/>
            <person name="Habara T."/>
            <person name="Sakai H."/>
            <person name="Sato Y."/>
            <person name="Wilson G."/>
            <person name="Kumar K."/>
            <person name="McCouch S."/>
            <person name="Juretic N."/>
            <person name="Hoen D."/>
            <person name="Wright S."/>
            <person name="Bruskiewich R."/>
            <person name="Bureau T."/>
            <person name="Miyao A."/>
            <person name="Hirochika H."/>
            <person name="Nishikawa T."/>
            <person name="Kadowaki K."/>
            <person name="Sugiura M."/>
            <person name="Burr B."/>
            <person name="Sasaki T."/>
        </authorList>
    </citation>
    <scope>NUCLEOTIDE SEQUENCE [LARGE SCALE GENOMIC DNA]</scope>
    <source>
        <strain evidence="2">cv. Nipponbare</strain>
    </source>
</reference>
<proteinExistence type="predicted"/>
<dbReference type="Proteomes" id="UP000000763">
    <property type="component" value="Chromosome 10"/>
</dbReference>
<name>Q8W2S5_ORYSJ</name>
<dbReference type="EMBL" id="AC093181">
    <property type="protein sequence ID" value="AAL58157.1"/>
    <property type="molecule type" value="Genomic_DNA"/>
</dbReference>
<sequence>MAVASGLFLESVNVLHRDCMIEIKLSDRQLIKSTGTLTNLKTRFWTCTEVKQIFQANPVEGRGVGGGAEMRSGRRRQRALTMMRPAGGNISARTRKLRFSQTLWGMRAAHPHAKIV</sequence>
<dbReference type="AlphaFoldDB" id="Q8W2S5"/>
<evidence type="ECO:0000313" key="2">
    <source>
        <dbReference type="Proteomes" id="UP000000763"/>
    </source>
</evidence>